<dbReference type="Gene3D" id="3.10.105.10">
    <property type="entry name" value="Dipeptide-binding Protein, Domain 3"/>
    <property type="match status" value="1"/>
</dbReference>
<dbReference type="GO" id="GO:1904680">
    <property type="term" value="F:peptide transmembrane transporter activity"/>
    <property type="evidence" value="ECO:0007669"/>
    <property type="project" value="TreeGrafter"/>
</dbReference>
<name>A0A1G2SZ50_9BACT</name>
<comment type="similarity">
    <text evidence="1">Belongs to the bacterial solute-binding protein 5 family.</text>
</comment>
<proteinExistence type="inferred from homology"/>
<dbReference type="Pfam" id="PF00496">
    <property type="entry name" value="SBP_bac_5"/>
    <property type="match status" value="1"/>
</dbReference>
<protein>
    <recommendedName>
        <fullName evidence="4">Solute-binding protein family 5 domain-containing protein</fullName>
    </recommendedName>
</protein>
<dbReference type="GO" id="GO:0042597">
    <property type="term" value="C:periplasmic space"/>
    <property type="evidence" value="ECO:0007669"/>
    <property type="project" value="UniProtKB-ARBA"/>
</dbReference>
<organism evidence="5 6">
    <name type="scientific">Candidatus Zambryskibacteria bacterium RIFCSPHIGHO2_01_FULL_46_25</name>
    <dbReference type="NCBI Taxonomy" id="1802738"/>
    <lineage>
        <taxon>Bacteria</taxon>
        <taxon>Candidatus Zambryskiibacteriota</taxon>
    </lineage>
</organism>
<dbReference type="Proteomes" id="UP000178107">
    <property type="component" value="Unassembled WGS sequence"/>
</dbReference>
<dbReference type="InterPro" id="IPR000914">
    <property type="entry name" value="SBP_5_dom"/>
</dbReference>
<evidence type="ECO:0000256" key="2">
    <source>
        <dbReference type="ARBA" id="ARBA00022448"/>
    </source>
</evidence>
<feature type="domain" description="Solute-binding protein family 5" evidence="4">
    <location>
        <begin position="112"/>
        <end position="471"/>
    </location>
</feature>
<dbReference type="InterPro" id="IPR030678">
    <property type="entry name" value="Peptide/Ni-bd"/>
</dbReference>
<dbReference type="PANTHER" id="PTHR30290">
    <property type="entry name" value="PERIPLASMIC BINDING COMPONENT OF ABC TRANSPORTER"/>
    <property type="match status" value="1"/>
</dbReference>
<comment type="caution">
    <text evidence="5">The sequence shown here is derived from an EMBL/GenBank/DDBJ whole genome shotgun (WGS) entry which is preliminary data.</text>
</comment>
<accession>A0A1G2SZ50</accession>
<dbReference type="SUPFAM" id="SSF53850">
    <property type="entry name" value="Periplasmic binding protein-like II"/>
    <property type="match status" value="1"/>
</dbReference>
<evidence type="ECO:0000313" key="5">
    <source>
        <dbReference type="EMBL" id="OHA90326.1"/>
    </source>
</evidence>
<dbReference type="GO" id="GO:0015833">
    <property type="term" value="P:peptide transport"/>
    <property type="evidence" value="ECO:0007669"/>
    <property type="project" value="TreeGrafter"/>
</dbReference>
<dbReference type="CDD" id="cd08513">
    <property type="entry name" value="PBP2_thermophilic_Hb8_like"/>
    <property type="match status" value="1"/>
</dbReference>
<dbReference type="GO" id="GO:0043190">
    <property type="term" value="C:ATP-binding cassette (ABC) transporter complex"/>
    <property type="evidence" value="ECO:0007669"/>
    <property type="project" value="InterPro"/>
</dbReference>
<dbReference type="Gene3D" id="3.90.76.10">
    <property type="entry name" value="Dipeptide-binding Protein, Domain 1"/>
    <property type="match status" value="1"/>
</dbReference>
<dbReference type="PANTHER" id="PTHR30290:SF9">
    <property type="entry name" value="OLIGOPEPTIDE-BINDING PROTEIN APPA"/>
    <property type="match status" value="1"/>
</dbReference>
<reference evidence="5 6" key="1">
    <citation type="journal article" date="2016" name="Nat. Commun.">
        <title>Thousands of microbial genomes shed light on interconnected biogeochemical processes in an aquifer system.</title>
        <authorList>
            <person name="Anantharaman K."/>
            <person name="Brown C.T."/>
            <person name="Hug L.A."/>
            <person name="Sharon I."/>
            <person name="Castelle C.J."/>
            <person name="Probst A.J."/>
            <person name="Thomas B.C."/>
            <person name="Singh A."/>
            <person name="Wilkins M.J."/>
            <person name="Karaoz U."/>
            <person name="Brodie E.L."/>
            <person name="Williams K.H."/>
            <person name="Hubbard S.S."/>
            <person name="Banfield J.F."/>
        </authorList>
    </citation>
    <scope>NUCLEOTIDE SEQUENCE [LARGE SCALE GENOMIC DNA]</scope>
</reference>
<dbReference type="AlphaFoldDB" id="A0A1G2SZ50"/>
<sequence length="585" mass="65407">MRYKEIRALLLKRFHIPKARAISRTMRSFTMAEKAVFYFFASVFILSGFIMAWQVSEAFLVEVPIRGGTLAEGVVGNPRFINPVLALSEADKNLTAVVYSGLVRLTPEGLITNDLASQVQISKDERVYTVTISKDARFHDDAPVTADDIIFTISKIADPVIKSPRRGNWDGVAVEKVDERTVTFTLKKAYTPFIYNLTTGILPKHIWNNVSNDEFSFSQFNTLPVGSGPFEVVRVDRNKGGIPDYYMLKPNSHTSGREPYIENLVFHFYPSETALIDAYNNGTVDSVSGISPENVAKVNSHGSQVIHSPLPRIFAVFFNQTKSKALANLGVRRALDLAAPKERIVEDILGGYATPIDGPIPAGIYDWSIGGTNMKSPEERLELARQMLSKDGWVLNLENGVLEKKSGSAIITLSFSISTGDVPELRQVAEELKGAWEKLGAKVDILVYETGDLNQNVIRPRQFESLLFGEVVGRDADVYPFWHSSQRNDPGLNIALYANTKADKLLENARSTSDKKSAEKNYKAFYEEIRNDSPAVFLYTPSFLYIVPENLKAVNPGPLAITQDRFLGIRDWYIETDKVWKIFLN</sequence>
<evidence type="ECO:0000259" key="4">
    <source>
        <dbReference type="Pfam" id="PF00496"/>
    </source>
</evidence>
<evidence type="ECO:0000313" key="6">
    <source>
        <dbReference type="Proteomes" id="UP000178107"/>
    </source>
</evidence>
<dbReference type="EMBL" id="MHVH01000005">
    <property type="protein sequence ID" value="OHA90326.1"/>
    <property type="molecule type" value="Genomic_DNA"/>
</dbReference>
<evidence type="ECO:0000256" key="3">
    <source>
        <dbReference type="ARBA" id="ARBA00022729"/>
    </source>
</evidence>
<keyword evidence="3" id="KW-0732">Signal</keyword>
<dbReference type="InterPro" id="IPR039424">
    <property type="entry name" value="SBP_5"/>
</dbReference>
<keyword evidence="2" id="KW-0813">Transport</keyword>
<evidence type="ECO:0000256" key="1">
    <source>
        <dbReference type="ARBA" id="ARBA00005695"/>
    </source>
</evidence>
<gene>
    <name evidence="5" type="ORF">A2838_01865</name>
</gene>
<dbReference type="PIRSF" id="PIRSF002741">
    <property type="entry name" value="MppA"/>
    <property type="match status" value="1"/>
</dbReference>
<dbReference type="Gene3D" id="3.40.190.10">
    <property type="entry name" value="Periplasmic binding protein-like II"/>
    <property type="match status" value="1"/>
</dbReference>